<evidence type="ECO:0000256" key="1">
    <source>
        <dbReference type="ARBA" id="ARBA00022722"/>
    </source>
</evidence>
<dbReference type="Proteomes" id="UP000460718">
    <property type="component" value="Unassembled WGS sequence"/>
</dbReference>
<name>A0A6A3JED3_9STRA</name>
<dbReference type="PANTHER" id="PTHR42648:SF11">
    <property type="entry name" value="TRANSPOSON TY4-P GAG-POL POLYPROTEIN"/>
    <property type="match status" value="1"/>
</dbReference>
<keyword evidence="9" id="KW-0233">DNA recombination</keyword>
<evidence type="ECO:0000256" key="6">
    <source>
        <dbReference type="ARBA" id="ARBA00022908"/>
    </source>
</evidence>
<evidence type="ECO:0000256" key="3">
    <source>
        <dbReference type="ARBA" id="ARBA00022759"/>
    </source>
</evidence>
<keyword evidence="2" id="KW-0479">Metal-binding</keyword>
<keyword evidence="3" id="KW-0255">Endonuclease</keyword>
<keyword evidence="8" id="KW-0548">Nucleotidyltransferase</keyword>
<dbReference type="GO" id="GO:0006310">
    <property type="term" value="P:DNA recombination"/>
    <property type="evidence" value="ECO:0007669"/>
    <property type="project" value="UniProtKB-KW"/>
</dbReference>
<reference evidence="14 15" key="1">
    <citation type="submission" date="2018-09" db="EMBL/GenBank/DDBJ databases">
        <title>Genomic investigation of the strawberry pathogen Phytophthora fragariae indicates pathogenicity is determined by transcriptional variation in three key races.</title>
        <authorList>
            <person name="Adams T.M."/>
            <person name="Armitage A.D."/>
            <person name="Sobczyk M.K."/>
            <person name="Bates H.J."/>
            <person name="Dunwell J.M."/>
            <person name="Nellist C.F."/>
            <person name="Harrison R.J."/>
        </authorList>
    </citation>
    <scope>NUCLEOTIDE SEQUENCE [LARGE SCALE GENOMIC DNA]</scope>
    <source>
        <strain evidence="13 15">NOV-77</strain>
        <strain evidence="12 14">SCRP245</strain>
    </source>
</reference>
<evidence type="ECO:0000313" key="13">
    <source>
        <dbReference type="EMBL" id="KAE9320319.1"/>
    </source>
</evidence>
<evidence type="ECO:0000313" key="14">
    <source>
        <dbReference type="Proteomes" id="UP000460718"/>
    </source>
</evidence>
<dbReference type="PANTHER" id="PTHR42648">
    <property type="entry name" value="TRANSPOSASE, PUTATIVE-RELATED"/>
    <property type="match status" value="1"/>
</dbReference>
<dbReference type="GO" id="GO:0003887">
    <property type="term" value="F:DNA-directed DNA polymerase activity"/>
    <property type="evidence" value="ECO:0007669"/>
    <property type="project" value="UniProtKB-KW"/>
</dbReference>
<dbReference type="GO" id="GO:0046872">
    <property type="term" value="F:metal ion binding"/>
    <property type="evidence" value="ECO:0007669"/>
    <property type="project" value="UniProtKB-KW"/>
</dbReference>
<evidence type="ECO:0000256" key="5">
    <source>
        <dbReference type="ARBA" id="ARBA00022842"/>
    </source>
</evidence>
<dbReference type="GO" id="GO:0004519">
    <property type="term" value="F:endonuclease activity"/>
    <property type="evidence" value="ECO:0007669"/>
    <property type="project" value="UniProtKB-KW"/>
</dbReference>
<evidence type="ECO:0000313" key="15">
    <source>
        <dbReference type="Proteomes" id="UP000486351"/>
    </source>
</evidence>
<feature type="compositionally biased region" description="Polar residues" evidence="10">
    <location>
        <begin position="280"/>
        <end position="290"/>
    </location>
</feature>
<evidence type="ECO:0000256" key="7">
    <source>
        <dbReference type="ARBA" id="ARBA00022918"/>
    </source>
</evidence>
<evidence type="ECO:0000313" key="12">
    <source>
        <dbReference type="EMBL" id="KAE8992037.1"/>
    </source>
</evidence>
<evidence type="ECO:0000256" key="8">
    <source>
        <dbReference type="ARBA" id="ARBA00022932"/>
    </source>
</evidence>
<dbReference type="Pfam" id="PF25597">
    <property type="entry name" value="SH3_retrovirus"/>
    <property type="match status" value="1"/>
</dbReference>
<accession>A0A6A3JED3</accession>
<keyword evidence="1" id="KW-0540">Nuclease</keyword>
<evidence type="ECO:0000256" key="9">
    <source>
        <dbReference type="ARBA" id="ARBA00023172"/>
    </source>
</evidence>
<dbReference type="PROSITE" id="PS50994">
    <property type="entry name" value="INTEGRASE"/>
    <property type="match status" value="1"/>
</dbReference>
<gene>
    <name evidence="13" type="ORF">PF008_g18062</name>
    <name evidence="12" type="ORF">PF011_g17703</name>
</gene>
<evidence type="ECO:0000256" key="10">
    <source>
        <dbReference type="SAM" id="MobiDB-lite"/>
    </source>
</evidence>
<dbReference type="InterPro" id="IPR001584">
    <property type="entry name" value="Integrase_cat-core"/>
</dbReference>
<dbReference type="EMBL" id="QXFY01001346">
    <property type="protein sequence ID" value="KAE9320319.1"/>
    <property type="molecule type" value="Genomic_DNA"/>
</dbReference>
<proteinExistence type="predicted"/>
<organism evidence="12 14">
    <name type="scientific">Phytophthora fragariae</name>
    <dbReference type="NCBI Taxonomy" id="53985"/>
    <lineage>
        <taxon>Eukaryota</taxon>
        <taxon>Sar</taxon>
        <taxon>Stramenopiles</taxon>
        <taxon>Oomycota</taxon>
        <taxon>Peronosporomycetes</taxon>
        <taxon>Peronosporales</taxon>
        <taxon>Peronosporaceae</taxon>
        <taxon>Phytophthora</taxon>
    </lineage>
</organism>
<dbReference type="AlphaFoldDB" id="A0A6A3JED3"/>
<dbReference type="SUPFAM" id="SSF53098">
    <property type="entry name" value="Ribonuclease H-like"/>
    <property type="match status" value="1"/>
</dbReference>
<dbReference type="EMBL" id="QXFW01001359">
    <property type="protein sequence ID" value="KAE8992037.1"/>
    <property type="molecule type" value="Genomic_DNA"/>
</dbReference>
<dbReference type="GO" id="GO:0016787">
    <property type="term" value="F:hydrolase activity"/>
    <property type="evidence" value="ECO:0007669"/>
    <property type="project" value="UniProtKB-KW"/>
</dbReference>
<keyword evidence="7" id="KW-0695">RNA-directed DNA polymerase</keyword>
<feature type="region of interest" description="Disordered" evidence="10">
    <location>
        <begin position="276"/>
        <end position="300"/>
    </location>
</feature>
<dbReference type="InterPro" id="IPR036397">
    <property type="entry name" value="RNaseH_sf"/>
</dbReference>
<dbReference type="GO" id="GO:0003964">
    <property type="term" value="F:RNA-directed DNA polymerase activity"/>
    <property type="evidence" value="ECO:0007669"/>
    <property type="project" value="UniProtKB-KW"/>
</dbReference>
<dbReference type="Gene3D" id="3.30.420.10">
    <property type="entry name" value="Ribonuclease H-like superfamily/Ribonuclease H"/>
    <property type="match status" value="1"/>
</dbReference>
<dbReference type="GO" id="GO:0015074">
    <property type="term" value="P:DNA integration"/>
    <property type="evidence" value="ECO:0007669"/>
    <property type="project" value="UniProtKB-KW"/>
</dbReference>
<evidence type="ECO:0000256" key="4">
    <source>
        <dbReference type="ARBA" id="ARBA00022801"/>
    </source>
</evidence>
<dbReference type="Pfam" id="PF00665">
    <property type="entry name" value="rve"/>
    <property type="match status" value="1"/>
</dbReference>
<dbReference type="InterPro" id="IPR039537">
    <property type="entry name" value="Retrotran_Ty1/copia-like"/>
</dbReference>
<dbReference type="InterPro" id="IPR057670">
    <property type="entry name" value="SH3_retrovirus"/>
</dbReference>
<evidence type="ECO:0000259" key="11">
    <source>
        <dbReference type="PROSITE" id="PS50994"/>
    </source>
</evidence>
<feature type="domain" description="Integrase catalytic" evidence="11">
    <location>
        <begin position="6"/>
        <end position="184"/>
    </location>
</feature>
<sequence>MGKLSTSAFPHRSGSTVKTTGVLDLVHSDVMGPMQCSSKGGARFVVTFIDDFSRFVHVFLISAKSQVFQSFVTYKNLVENQTGARVKCLRSDNDKEFINKRVRTFCGEQGIIQQTSAPYSPQQNGLAERMNRTIVEMARSMLHYMGLELEWWGEAVNAAVYTINRVPNTARPHVSPFEVFFGKRPDLSHLRVFGSRGFVHVEKSKRSKWDPKAHHCIFLGYSDTSKAYRVWDLETERVLTSRTVLLDENPPASYSNLPPRADNTFQVAQWVDSNDDVARSGTQSPSLSTNEDIEMTSGEPDGIEAVNDCAEDMDVDERGADTAMVPSQPGAVLLHQAESGGEEQLLSLQRQPALPAPTLARSLTAAPRYASTTALAPLSRGGSSWCLTADPDRTRLDPIVSLGFYPLLNRRTVCYLRQLVCHRRTREMGLR</sequence>
<dbReference type="InterPro" id="IPR012337">
    <property type="entry name" value="RNaseH-like_sf"/>
</dbReference>
<keyword evidence="6" id="KW-0229">DNA integration</keyword>
<comment type="caution">
    <text evidence="12">The sequence shown here is derived from an EMBL/GenBank/DDBJ whole genome shotgun (WGS) entry which is preliminary data.</text>
</comment>
<keyword evidence="4" id="KW-0378">Hydrolase</keyword>
<keyword evidence="5" id="KW-0460">Magnesium</keyword>
<dbReference type="GO" id="GO:0003676">
    <property type="term" value="F:nucleic acid binding"/>
    <property type="evidence" value="ECO:0007669"/>
    <property type="project" value="InterPro"/>
</dbReference>
<keyword evidence="8" id="KW-0239">DNA-directed DNA polymerase</keyword>
<protein>
    <recommendedName>
        <fullName evidence="11">Integrase catalytic domain-containing protein</fullName>
    </recommendedName>
</protein>
<dbReference type="Proteomes" id="UP000486351">
    <property type="component" value="Unassembled WGS sequence"/>
</dbReference>
<keyword evidence="8" id="KW-0808">Transferase</keyword>
<evidence type="ECO:0000256" key="2">
    <source>
        <dbReference type="ARBA" id="ARBA00022723"/>
    </source>
</evidence>